<dbReference type="AlphaFoldDB" id="B1BRC0"/>
<proteinExistence type="predicted"/>
<organism evidence="1 2">
    <name type="scientific">Clostridium perfringens E str. JGS1987</name>
    <dbReference type="NCBI Taxonomy" id="451755"/>
    <lineage>
        <taxon>Bacteria</taxon>
        <taxon>Bacillati</taxon>
        <taxon>Bacillota</taxon>
        <taxon>Clostridia</taxon>
        <taxon>Eubacteriales</taxon>
        <taxon>Clostridiaceae</taxon>
        <taxon>Clostridium</taxon>
    </lineage>
</organism>
<comment type="caution">
    <text evidence="1">The sequence shown here is derived from an EMBL/GenBank/DDBJ whole genome shotgun (WGS) entry which is preliminary data.</text>
</comment>
<reference evidence="1 2" key="1">
    <citation type="submission" date="2007-07" db="EMBL/GenBank/DDBJ databases">
        <title>Annotation of Clostridium perfringens E str. JGS1987.</title>
        <authorList>
            <person name="Paulsen I."/>
            <person name="Sebastian Y."/>
        </authorList>
    </citation>
    <scope>NUCLEOTIDE SEQUENCE [LARGE SCALE GENOMIC DNA]</scope>
    <source>
        <strain evidence="2">E str. JGS1987</strain>
    </source>
</reference>
<name>B1BRC0_CLOPF</name>
<gene>
    <name evidence="1" type="ORF">AC3_A0253</name>
</gene>
<protein>
    <submittedName>
        <fullName evidence="1">Uncharacterized protein</fullName>
    </submittedName>
</protein>
<evidence type="ECO:0000313" key="1">
    <source>
        <dbReference type="EMBL" id="EDT15771.1"/>
    </source>
</evidence>
<dbReference type="EMBL" id="ABDW01000006">
    <property type="protein sequence ID" value="EDT15771.1"/>
    <property type="molecule type" value="Genomic_DNA"/>
</dbReference>
<dbReference type="Proteomes" id="UP000005337">
    <property type="component" value="Unassembled WGS sequence"/>
</dbReference>
<evidence type="ECO:0000313" key="2">
    <source>
        <dbReference type="Proteomes" id="UP000005337"/>
    </source>
</evidence>
<sequence>MNKTYIIRIGRTLIYLFNISNLKGSGNIYFSSKYYFIE</sequence>
<accession>B1BRC0</accession>